<name>A0A2I1RGM4_FAUOS</name>
<dbReference type="Gene3D" id="3.40.50.2020">
    <property type="match status" value="1"/>
</dbReference>
<accession>A0A2I1RGM4</accession>
<dbReference type="SUPFAM" id="SSF53271">
    <property type="entry name" value="PRTase-like"/>
    <property type="match status" value="1"/>
</dbReference>
<sequence length="518" mass="58156">MPDKTKDEHGYTPDNYQPLPNKEAIVHFNGKTLLTAESYLDVKAYEHALAFTVAGLMDEDLLKDVRDAVASAMENGTDFRTFKQTLKPYLMAKGWLAETLDDGTQQLVAGSNRRLRTIYSTNLQTAYSAGQWERIQQTKEFLPYLQYMPSVSENPRLSHKKYYGLCRPADDPIWQYITPSNGWGCKCWVKQLTKRQAQKVGISEEKPLEMEDYKNPKTGEVSKVPVGVDPSFNHNFDRLTALFKLAEDKHGTDFSERLAEKAKSIMIGAKEVNGNLISMRTDWKDFPDIFIAHSANTITSHEKYAAAKAGDMEPALELVNDYLDDDFLNELDKFIKKFDDVHVLPVHAEEMAGRNKIPVAYAQAIQQILGLSLDDDIVQATRAFRTQSDGIGRLVKRVSFEGDVVSGRNYLIVDDVVTQGGTLADLKGYVELNGGKVVAASTLSGKANSAKMAITKSTLGQLRKQAGKELEQWWKEQFGYDFSKLTESEARYINKQIHRDGIDAVRDKLIAARLEASS</sequence>
<dbReference type="Pfam" id="PF04233">
    <property type="entry name" value="Phage_Mu_F"/>
    <property type="match status" value="1"/>
</dbReference>
<reference evidence="2 3" key="1">
    <citation type="submission" date="2017-12" db="EMBL/GenBank/DDBJ databases">
        <title>Phylogenetic diversity of female urinary microbiome.</title>
        <authorList>
            <person name="Thomas-White K."/>
            <person name="Wolfe A.J."/>
        </authorList>
    </citation>
    <scope>NUCLEOTIDE SEQUENCE [LARGE SCALE GENOMIC DNA]</scope>
    <source>
        <strain evidence="2 3">UMB0416</strain>
    </source>
</reference>
<dbReference type="CDD" id="cd06223">
    <property type="entry name" value="PRTases_typeI"/>
    <property type="match status" value="1"/>
</dbReference>
<gene>
    <name evidence="2" type="ORF">CYJ96_09080</name>
</gene>
<evidence type="ECO:0000259" key="1">
    <source>
        <dbReference type="Pfam" id="PF04233"/>
    </source>
</evidence>
<dbReference type="InterPro" id="IPR029057">
    <property type="entry name" value="PRTase-like"/>
</dbReference>
<proteinExistence type="predicted"/>
<dbReference type="Proteomes" id="UP000234914">
    <property type="component" value="Unassembled WGS sequence"/>
</dbReference>
<dbReference type="EMBL" id="PKJS01000011">
    <property type="protein sequence ID" value="PKZ68285.1"/>
    <property type="molecule type" value="Genomic_DNA"/>
</dbReference>
<dbReference type="AlphaFoldDB" id="A0A2I1RGM4"/>
<evidence type="ECO:0000313" key="3">
    <source>
        <dbReference type="Proteomes" id="UP000234914"/>
    </source>
</evidence>
<feature type="domain" description="Phage head morphogenesis" evidence="1">
    <location>
        <begin position="63"/>
        <end position="189"/>
    </location>
</feature>
<dbReference type="InterPro" id="IPR006528">
    <property type="entry name" value="Phage_head_morphogenesis_dom"/>
</dbReference>
<dbReference type="RefSeq" id="WP_101964755.1">
    <property type="nucleotide sequence ID" value="NZ_JAHXPO010000020.1"/>
</dbReference>
<protein>
    <recommendedName>
        <fullName evidence="1">Phage head morphogenesis domain-containing protein</fullName>
    </recommendedName>
</protein>
<comment type="caution">
    <text evidence="2">The sequence shown here is derived from an EMBL/GenBank/DDBJ whole genome shotgun (WGS) entry which is preliminary data.</text>
</comment>
<evidence type="ECO:0000313" key="2">
    <source>
        <dbReference type="EMBL" id="PKZ68285.1"/>
    </source>
</evidence>
<organism evidence="2 3">
    <name type="scientific">Faucicola osloensis</name>
    <name type="common">Moraxella osloensis</name>
    <dbReference type="NCBI Taxonomy" id="34062"/>
    <lineage>
        <taxon>Bacteria</taxon>
        <taxon>Pseudomonadati</taxon>
        <taxon>Pseudomonadota</taxon>
        <taxon>Gammaproteobacteria</taxon>
        <taxon>Moraxellales</taxon>
        <taxon>Moraxellaceae</taxon>
        <taxon>Faucicola</taxon>
    </lineage>
</organism>
<dbReference type="InterPro" id="IPR000836">
    <property type="entry name" value="PRTase_dom"/>
</dbReference>